<dbReference type="HOGENOM" id="CLU_133665_0_0_4"/>
<dbReference type="Gene3D" id="3.40.50.300">
    <property type="entry name" value="P-loop containing nucleotide triphosphate hydrolases"/>
    <property type="match status" value="1"/>
</dbReference>
<dbReference type="InterPro" id="IPR027417">
    <property type="entry name" value="P-loop_NTPase"/>
</dbReference>
<dbReference type="PATRIC" id="fig|762967.3.peg.704"/>
<dbReference type="Proteomes" id="UP000004956">
    <property type="component" value="Unassembled WGS sequence"/>
</dbReference>
<dbReference type="AlphaFoldDB" id="H3KDS5"/>
<dbReference type="STRING" id="762967.HMPREF9440_00886"/>
<keyword evidence="2" id="KW-1185">Reference proteome</keyword>
<dbReference type="RefSeq" id="WP_008541608.1">
    <property type="nucleotide sequence ID" value="NZ_JH604928.1"/>
</dbReference>
<dbReference type="OrthoDB" id="9788481at2"/>
<name>H3KDS5_9BURK</name>
<dbReference type="EMBL" id="AFBQ01000120">
    <property type="protein sequence ID" value="EHY31731.1"/>
    <property type="molecule type" value="Genomic_DNA"/>
</dbReference>
<accession>H3KDS5</accession>
<evidence type="ECO:0008006" key="3">
    <source>
        <dbReference type="Google" id="ProtNLM"/>
    </source>
</evidence>
<proteinExistence type="predicted"/>
<comment type="caution">
    <text evidence="1">The sequence shown here is derived from an EMBL/GenBank/DDBJ whole genome shotgun (WGS) entry which is preliminary data.</text>
</comment>
<sequence>MITLITGASHTGKTLLAQKLLEARRTTVLSMDLLKMGLIRSGTAALSPEDDAGVEAVLWPIVVGMIRTAIENRRDLIVEGGYVPGNWAEAFTAAERRQIEVRVLVMSDDYVREAFPRIKSEASVAEDRGDDGWATLAFLLEDNARFRRAFPEAEVIASEADWVRLTAVGL</sequence>
<evidence type="ECO:0000313" key="1">
    <source>
        <dbReference type="EMBL" id="EHY31731.1"/>
    </source>
</evidence>
<gene>
    <name evidence="1" type="ORF">HMPREF9440_00886</name>
</gene>
<protein>
    <recommendedName>
        <fullName evidence="3">Adenylate kinase</fullName>
    </recommendedName>
</protein>
<evidence type="ECO:0000313" key="2">
    <source>
        <dbReference type="Proteomes" id="UP000004956"/>
    </source>
</evidence>
<organism evidence="1 2">
    <name type="scientific">Sutterella parvirubra YIT 11816</name>
    <dbReference type="NCBI Taxonomy" id="762967"/>
    <lineage>
        <taxon>Bacteria</taxon>
        <taxon>Pseudomonadati</taxon>
        <taxon>Pseudomonadota</taxon>
        <taxon>Betaproteobacteria</taxon>
        <taxon>Burkholderiales</taxon>
        <taxon>Sutterellaceae</taxon>
        <taxon>Sutterella</taxon>
    </lineage>
</organism>
<dbReference type="SUPFAM" id="SSF52540">
    <property type="entry name" value="P-loop containing nucleoside triphosphate hydrolases"/>
    <property type="match status" value="1"/>
</dbReference>
<reference evidence="1 2" key="1">
    <citation type="submission" date="2011-11" db="EMBL/GenBank/DDBJ databases">
        <authorList>
            <person name="Weinstock G."/>
            <person name="Sodergren E."/>
            <person name="Clifton S."/>
            <person name="Fulton L."/>
            <person name="Fulton B."/>
            <person name="Courtney L."/>
            <person name="Fronick C."/>
            <person name="Harrison M."/>
            <person name="Strong C."/>
            <person name="Farmer C."/>
            <person name="Delahaunty K."/>
            <person name="Markovic C."/>
            <person name="Hall O."/>
            <person name="Minx P."/>
            <person name="Tomlinson C."/>
            <person name="Mitreva M."/>
            <person name="Hou S."/>
            <person name="Chen J."/>
            <person name="Wollam A."/>
            <person name="Pepin K.H."/>
            <person name="Johnson M."/>
            <person name="Bhonagiri V."/>
            <person name="Zhang X."/>
            <person name="Suruliraj S."/>
            <person name="Warren W."/>
            <person name="Chinwalla A."/>
            <person name="Mardis E.R."/>
            <person name="Wilson R.K."/>
        </authorList>
    </citation>
    <scope>NUCLEOTIDE SEQUENCE [LARGE SCALE GENOMIC DNA]</scope>
    <source>
        <strain evidence="1 2">YIT 11816</strain>
    </source>
</reference>